<keyword evidence="1" id="KW-0472">Membrane</keyword>
<keyword evidence="1" id="KW-0812">Transmembrane</keyword>
<dbReference type="Proteomes" id="UP000824890">
    <property type="component" value="Unassembled WGS sequence"/>
</dbReference>
<feature type="transmembrane region" description="Helical" evidence="1">
    <location>
        <begin position="142"/>
        <end position="162"/>
    </location>
</feature>
<evidence type="ECO:0000313" key="3">
    <source>
        <dbReference type="Proteomes" id="UP000824890"/>
    </source>
</evidence>
<evidence type="ECO:0000256" key="1">
    <source>
        <dbReference type="SAM" id="Phobius"/>
    </source>
</evidence>
<keyword evidence="3" id="KW-1185">Reference proteome</keyword>
<organism evidence="2 3">
    <name type="scientific">Brassica napus</name>
    <name type="common">Rape</name>
    <dbReference type="NCBI Taxonomy" id="3708"/>
    <lineage>
        <taxon>Eukaryota</taxon>
        <taxon>Viridiplantae</taxon>
        <taxon>Streptophyta</taxon>
        <taxon>Embryophyta</taxon>
        <taxon>Tracheophyta</taxon>
        <taxon>Spermatophyta</taxon>
        <taxon>Magnoliopsida</taxon>
        <taxon>eudicotyledons</taxon>
        <taxon>Gunneridae</taxon>
        <taxon>Pentapetalae</taxon>
        <taxon>rosids</taxon>
        <taxon>malvids</taxon>
        <taxon>Brassicales</taxon>
        <taxon>Brassicaceae</taxon>
        <taxon>Brassiceae</taxon>
        <taxon>Brassica</taxon>
    </lineage>
</organism>
<comment type="caution">
    <text evidence="2">The sequence shown here is derived from an EMBL/GenBank/DDBJ whole genome shotgun (WGS) entry which is preliminary data.</text>
</comment>
<dbReference type="EMBL" id="JAGKQM010000002">
    <property type="protein sequence ID" value="KAH0938989.1"/>
    <property type="molecule type" value="Genomic_DNA"/>
</dbReference>
<reference evidence="2 3" key="1">
    <citation type="submission" date="2021-05" db="EMBL/GenBank/DDBJ databases">
        <title>Genome Assembly of Synthetic Allotetraploid Brassica napus Reveals Homoeologous Exchanges between Subgenomes.</title>
        <authorList>
            <person name="Davis J.T."/>
        </authorList>
    </citation>
    <scope>NUCLEOTIDE SEQUENCE [LARGE SCALE GENOMIC DNA]</scope>
    <source>
        <strain evidence="3">cv. Da-Ae</strain>
        <tissue evidence="2">Seedling</tissue>
    </source>
</reference>
<proteinExistence type="predicted"/>
<keyword evidence="1" id="KW-1133">Transmembrane helix</keyword>
<evidence type="ECO:0000313" key="2">
    <source>
        <dbReference type="EMBL" id="KAH0938989.1"/>
    </source>
</evidence>
<name>A0ABQ8EBF1_BRANA</name>
<protein>
    <submittedName>
        <fullName evidence="2">Uncharacterized protein</fullName>
    </submittedName>
</protein>
<accession>A0ABQ8EBF1</accession>
<gene>
    <name evidence="2" type="ORF">HID58_006450</name>
</gene>
<sequence length="227" mass="26582">MVWYGYCDDEPDTFISFDPVFTDTQHNLKNPNFSFVFDFELVYRRAPEPNSDSDSDEDLCNLETRILRQTHEFDRDWLIGGDREQIQANVFQILEMIQVPSYSDIVYTLTFKIFDLKKRESESDSPEIERIRVGIDVIVPKFPVSLLISCCSLFLFVIMNIFNRMRIKPAFIKKVGYTTLALVTKPWEAEVVPHQWDITSQLRVIRTEEGCETIKLSTSHLLPLQRD</sequence>